<evidence type="ECO:0000313" key="3">
    <source>
        <dbReference type="Proteomes" id="UP001295684"/>
    </source>
</evidence>
<keyword evidence="3" id="KW-1185">Reference proteome</keyword>
<proteinExistence type="predicted"/>
<evidence type="ECO:0000313" key="2">
    <source>
        <dbReference type="EMBL" id="CAI2368140.1"/>
    </source>
</evidence>
<dbReference type="EMBL" id="CAMPGE010009268">
    <property type="protein sequence ID" value="CAI2368140.1"/>
    <property type="molecule type" value="Genomic_DNA"/>
</dbReference>
<gene>
    <name evidence="2" type="ORF">ECRASSUSDP1_LOCUS9429</name>
</gene>
<accession>A0AAD1XBG3</accession>
<protein>
    <submittedName>
        <fullName evidence="2">Uncharacterized protein</fullName>
    </submittedName>
</protein>
<dbReference type="AlphaFoldDB" id="A0AAD1XBG3"/>
<evidence type="ECO:0000256" key="1">
    <source>
        <dbReference type="SAM" id="MobiDB-lite"/>
    </source>
</evidence>
<name>A0AAD1XBG3_EUPCR</name>
<feature type="region of interest" description="Disordered" evidence="1">
    <location>
        <begin position="321"/>
        <end position="345"/>
    </location>
</feature>
<dbReference type="Proteomes" id="UP001295684">
    <property type="component" value="Unassembled WGS sequence"/>
</dbReference>
<organism evidence="2 3">
    <name type="scientific">Euplotes crassus</name>
    <dbReference type="NCBI Taxonomy" id="5936"/>
    <lineage>
        <taxon>Eukaryota</taxon>
        <taxon>Sar</taxon>
        <taxon>Alveolata</taxon>
        <taxon>Ciliophora</taxon>
        <taxon>Intramacronucleata</taxon>
        <taxon>Spirotrichea</taxon>
        <taxon>Hypotrichia</taxon>
        <taxon>Euplotida</taxon>
        <taxon>Euplotidae</taxon>
        <taxon>Moneuplotes</taxon>
    </lineage>
</organism>
<sequence>MRSSTQNSAKRCPNNSYRGLEVSKTVQNEDILHLISKPIKMRKRSIKFYPKIVKHDCRKNDIKNHPNIVYSEKTQNKLLGVSANKRRISVDNSNELFPSEDIMNRTVNFYKEKLFPTRNIKKLDKRRAIRKPLLNNFQCSAREKIKERLLNFDREFQTRPLNLQIHPRQKLADSQAFVTTRNNQEIMNTETNSKTFSDFEEFNMQAIGLNTCKIAFPTSTKNIVRRKKKKTKSLLQSAKKGLKNNIFHKTKFKIFKTQKEIETNKKIFQWNKTSRVKYRPTREQSDPRLLIKTNRSMRPCLKLNIPKVFFKLLSSTKPAHNTSLDQNLPQNPLQTSCTSPLNPTQPDLQCNQPSPTNFFKNSKILLCTTQKALKSPNK</sequence>
<reference evidence="2" key="1">
    <citation type="submission" date="2023-07" db="EMBL/GenBank/DDBJ databases">
        <authorList>
            <consortium name="AG Swart"/>
            <person name="Singh M."/>
            <person name="Singh A."/>
            <person name="Seah K."/>
            <person name="Emmerich C."/>
        </authorList>
    </citation>
    <scope>NUCLEOTIDE SEQUENCE</scope>
    <source>
        <strain evidence="2">DP1</strain>
    </source>
</reference>
<comment type="caution">
    <text evidence="2">The sequence shown here is derived from an EMBL/GenBank/DDBJ whole genome shotgun (WGS) entry which is preliminary data.</text>
</comment>